<dbReference type="InterPro" id="IPR009069">
    <property type="entry name" value="Cys_alpha_HP_mot_SF"/>
</dbReference>
<organism evidence="2">
    <name type="scientific">Brachypodium distachyon</name>
    <name type="common">Purple false brome</name>
    <name type="synonym">Trachynia distachya</name>
    <dbReference type="NCBI Taxonomy" id="15368"/>
    <lineage>
        <taxon>Eukaryota</taxon>
        <taxon>Viridiplantae</taxon>
        <taxon>Streptophyta</taxon>
        <taxon>Embryophyta</taxon>
        <taxon>Tracheophyta</taxon>
        <taxon>Spermatophyta</taxon>
        <taxon>Magnoliopsida</taxon>
        <taxon>Liliopsida</taxon>
        <taxon>Poales</taxon>
        <taxon>Poaceae</taxon>
        <taxon>BOP clade</taxon>
        <taxon>Pooideae</taxon>
        <taxon>Stipodae</taxon>
        <taxon>Brachypodieae</taxon>
        <taxon>Brachypodium</taxon>
    </lineage>
</organism>
<dbReference type="PANTHER" id="PTHR13523">
    <property type="entry name" value="COILED-COIL-HELIX-COILED-COIL-HELIX DOMAIN CONTAINING 2/NUR77"/>
    <property type="match status" value="1"/>
</dbReference>
<dbReference type="GO" id="GO:0005739">
    <property type="term" value="C:mitochondrion"/>
    <property type="evidence" value="ECO:0000318"/>
    <property type="project" value="GO_Central"/>
</dbReference>
<protein>
    <recommendedName>
        <fullName evidence="5">CHCH domain-containing protein</fullName>
    </recommendedName>
</protein>
<reference evidence="2" key="2">
    <citation type="submission" date="2017-06" db="EMBL/GenBank/DDBJ databases">
        <title>WGS assembly of Brachypodium distachyon.</title>
        <authorList>
            <consortium name="The International Brachypodium Initiative"/>
            <person name="Lucas S."/>
            <person name="Harmon-Smith M."/>
            <person name="Lail K."/>
            <person name="Tice H."/>
            <person name="Grimwood J."/>
            <person name="Bruce D."/>
            <person name="Barry K."/>
            <person name="Shu S."/>
            <person name="Lindquist E."/>
            <person name="Wang M."/>
            <person name="Pitluck S."/>
            <person name="Vogel J.P."/>
            <person name="Garvin D.F."/>
            <person name="Mockler T.C."/>
            <person name="Schmutz J."/>
            <person name="Rokhsar D."/>
            <person name="Bevan M.W."/>
        </authorList>
    </citation>
    <scope>NUCLEOTIDE SEQUENCE</scope>
    <source>
        <strain evidence="2">Bd21</strain>
    </source>
</reference>
<feature type="region of interest" description="Disordered" evidence="1">
    <location>
        <begin position="1"/>
        <end position="40"/>
    </location>
</feature>
<dbReference type="eggNOG" id="KOG4090">
    <property type="taxonomic scope" value="Eukaryota"/>
</dbReference>
<dbReference type="RefSeq" id="XP_003578628.1">
    <property type="nucleotide sequence ID" value="XM_003578580.4"/>
</dbReference>
<dbReference type="EMBL" id="CM000883">
    <property type="protein sequence ID" value="KQJ85608.1"/>
    <property type="molecule type" value="Genomic_DNA"/>
</dbReference>
<keyword evidence="4" id="KW-1185">Reference proteome</keyword>
<dbReference type="PANTHER" id="PTHR13523:SF17">
    <property type="entry name" value="CHCH DOMAIN CONTAINING PROTEIN, EXPRESSED"/>
    <property type="match status" value="1"/>
</dbReference>
<dbReference type="OrthoDB" id="1106148at2759"/>
<dbReference type="InterPro" id="IPR055304">
    <property type="entry name" value="CHCHD2/10-like"/>
</dbReference>
<proteinExistence type="predicted"/>
<feature type="compositionally biased region" description="Gly residues" evidence="1">
    <location>
        <begin position="1"/>
        <end position="10"/>
    </location>
</feature>
<dbReference type="OMA" id="KDACATH"/>
<dbReference type="GO" id="GO:0005634">
    <property type="term" value="C:nucleus"/>
    <property type="evidence" value="ECO:0000318"/>
    <property type="project" value="GO_Central"/>
</dbReference>
<evidence type="ECO:0000313" key="3">
    <source>
        <dbReference type="EnsemblPlants" id="KQJ85608"/>
    </source>
</evidence>
<evidence type="ECO:0000313" key="4">
    <source>
        <dbReference type="Proteomes" id="UP000008810"/>
    </source>
</evidence>
<dbReference type="Proteomes" id="UP000008810">
    <property type="component" value="Chromosome 4"/>
</dbReference>
<evidence type="ECO:0008006" key="5">
    <source>
        <dbReference type="Google" id="ProtNLM"/>
    </source>
</evidence>
<dbReference type="GO" id="GO:0007005">
    <property type="term" value="P:mitochondrion organization"/>
    <property type="evidence" value="ECO:0000318"/>
    <property type="project" value="GO_Central"/>
</dbReference>
<gene>
    <name evidence="3" type="primary">LOC100838236</name>
    <name evidence="2" type="ORF">BRADI_4g00560v3</name>
</gene>
<dbReference type="SUPFAM" id="SSF47072">
    <property type="entry name" value="Cysteine alpha-hairpin motif"/>
    <property type="match status" value="1"/>
</dbReference>
<dbReference type="GeneID" id="100838236"/>
<dbReference type="EnsemblPlants" id="KQJ85608">
    <property type="protein sequence ID" value="KQJ85608"/>
    <property type="gene ID" value="BRADI_4g00560v3"/>
</dbReference>
<reference evidence="2 3" key="1">
    <citation type="journal article" date="2010" name="Nature">
        <title>Genome sequencing and analysis of the model grass Brachypodium distachyon.</title>
        <authorList>
            <consortium name="International Brachypodium Initiative"/>
        </authorList>
    </citation>
    <scope>NUCLEOTIDE SEQUENCE [LARGE SCALE GENOMIC DNA]</scope>
    <source>
        <strain evidence="2">Bd21</strain>
        <strain evidence="3">cv. Bd21</strain>
    </source>
</reference>
<feature type="compositionally biased region" description="Low complexity" evidence="1">
    <location>
        <begin position="25"/>
        <end position="34"/>
    </location>
</feature>
<sequence>MGRRSSGGGSFRSTPPKVRTPAPKPAAASKAPAPVGEKNNGGVSLLGSLGSALADGIGWGFGHGVISRALDSVWGPRTYRVIHDNESDQAANPSVDACSVHNKAFSDCINSNRSDISRCQVYVDMIYECHRGGGSTL</sequence>
<dbReference type="Gramene" id="KQJ85608">
    <property type="protein sequence ID" value="KQJ85608"/>
    <property type="gene ID" value="BRADI_4g00560v3"/>
</dbReference>
<accession>I1IG25</accession>
<evidence type="ECO:0000313" key="2">
    <source>
        <dbReference type="EMBL" id="KQJ85608.1"/>
    </source>
</evidence>
<dbReference type="STRING" id="15368.I1IG25"/>
<dbReference type="HOGENOM" id="CLU_093520_1_2_1"/>
<dbReference type="KEGG" id="bdi:100838236"/>
<evidence type="ECO:0000256" key="1">
    <source>
        <dbReference type="SAM" id="MobiDB-lite"/>
    </source>
</evidence>
<dbReference type="AlphaFoldDB" id="I1IG25"/>
<name>I1IG25_BRADI</name>
<reference evidence="3" key="3">
    <citation type="submission" date="2018-08" db="UniProtKB">
        <authorList>
            <consortium name="EnsemblPlants"/>
        </authorList>
    </citation>
    <scope>IDENTIFICATION</scope>
    <source>
        <strain evidence="3">cv. Bd21</strain>
    </source>
</reference>